<keyword evidence="3" id="KW-1185">Reference proteome</keyword>
<evidence type="ECO:0000313" key="2">
    <source>
        <dbReference type="EMBL" id="OPJ88488.1"/>
    </source>
</evidence>
<name>A0A1V4KVS4_PATFA</name>
<dbReference type="AlphaFoldDB" id="A0A1V4KVS4"/>
<feature type="compositionally biased region" description="Basic and acidic residues" evidence="1">
    <location>
        <begin position="70"/>
        <end position="80"/>
    </location>
</feature>
<accession>A0A1V4KVS4</accession>
<evidence type="ECO:0000256" key="1">
    <source>
        <dbReference type="SAM" id="MobiDB-lite"/>
    </source>
</evidence>
<protein>
    <submittedName>
        <fullName evidence="2">Uncharacterized protein</fullName>
    </submittedName>
</protein>
<comment type="caution">
    <text evidence="2">The sequence shown here is derived from an EMBL/GenBank/DDBJ whole genome shotgun (WGS) entry which is preliminary data.</text>
</comment>
<sequence length="80" mass="8574">MAQQLVSSPSDLCPALVGYRDLPPARGKGEKMQMLLHPSVCPAQLDQSVSPSRIPNADAVPKPNMTGTKPRHELGEVQSL</sequence>
<evidence type="ECO:0000313" key="3">
    <source>
        <dbReference type="Proteomes" id="UP000190648"/>
    </source>
</evidence>
<reference evidence="2 3" key="1">
    <citation type="submission" date="2016-02" db="EMBL/GenBank/DDBJ databases">
        <title>Band-tailed pigeon sequencing and assembly.</title>
        <authorList>
            <person name="Soares A.E."/>
            <person name="Novak B.J."/>
            <person name="Rice E.S."/>
            <person name="O'Connell B."/>
            <person name="Chang D."/>
            <person name="Weber S."/>
            <person name="Shapiro B."/>
        </authorList>
    </citation>
    <scope>NUCLEOTIDE SEQUENCE [LARGE SCALE GENOMIC DNA]</scope>
    <source>
        <strain evidence="2">BTP2013</strain>
        <tissue evidence="2">Blood</tissue>
    </source>
</reference>
<proteinExistence type="predicted"/>
<dbReference type="Proteomes" id="UP000190648">
    <property type="component" value="Unassembled WGS sequence"/>
</dbReference>
<feature type="region of interest" description="Disordered" evidence="1">
    <location>
        <begin position="46"/>
        <end position="80"/>
    </location>
</feature>
<organism evidence="2 3">
    <name type="scientific">Patagioenas fasciata monilis</name>
    <dbReference type="NCBI Taxonomy" id="372326"/>
    <lineage>
        <taxon>Eukaryota</taxon>
        <taxon>Metazoa</taxon>
        <taxon>Chordata</taxon>
        <taxon>Craniata</taxon>
        <taxon>Vertebrata</taxon>
        <taxon>Euteleostomi</taxon>
        <taxon>Archelosauria</taxon>
        <taxon>Archosauria</taxon>
        <taxon>Dinosauria</taxon>
        <taxon>Saurischia</taxon>
        <taxon>Theropoda</taxon>
        <taxon>Coelurosauria</taxon>
        <taxon>Aves</taxon>
        <taxon>Neognathae</taxon>
        <taxon>Neoaves</taxon>
        <taxon>Columbimorphae</taxon>
        <taxon>Columbiformes</taxon>
        <taxon>Columbidae</taxon>
        <taxon>Patagioenas</taxon>
    </lineage>
</organism>
<gene>
    <name evidence="2" type="ORF">AV530_003039</name>
</gene>
<dbReference type="EMBL" id="LSYS01001520">
    <property type="protein sequence ID" value="OPJ88488.1"/>
    <property type="molecule type" value="Genomic_DNA"/>
</dbReference>